<evidence type="ECO:0000259" key="7">
    <source>
        <dbReference type="PROSITE" id="PS50011"/>
    </source>
</evidence>
<dbReference type="CDD" id="cd17039">
    <property type="entry name" value="Ubl_ubiquitin_like"/>
    <property type="match status" value="2"/>
</dbReference>
<proteinExistence type="inferred from homology"/>
<comment type="similarity">
    <text evidence="2">Belongs to the Rab3-GAP catalytic subunit family.</text>
</comment>
<dbReference type="InterPro" id="IPR008271">
    <property type="entry name" value="Ser/Thr_kinase_AS"/>
</dbReference>
<name>A0A2P6V191_9CHLO</name>
<dbReference type="Pfam" id="PF14560">
    <property type="entry name" value="Ubiquitin_2"/>
    <property type="match status" value="1"/>
</dbReference>
<evidence type="ECO:0000256" key="3">
    <source>
        <dbReference type="ARBA" id="ARBA00015817"/>
    </source>
</evidence>
<gene>
    <name evidence="9" type="ORF">C2E20_8526</name>
</gene>
<dbReference type="Proteomes" id="UP000239649">
    <property type="component" value="Unassembled WGS sequence"/>
</dbReference>
<feature type="compositionally biased region" description="Low complexity" evidence="6">
    <location>
        <begin position="1919"/>
        <end position="1937"/>
    </location>
</feature>
<feature type="compositionally biased region" description="Low complexity" evidence="6">
    <location>
        <begin position="417"/>
        <end position="428"/>
    </location>
</feature>
<accession>A0A2P6V191</accession>
<feature type="region of interest" description="Disordered" evidence="6">
    <location>
        <begin position="2095"/>
        <end position="2114"/>
    </location>
</feature>
<dbReference type="GO" id="GO:0005524">
    <property type="term" value="F:ATP binding"/>
    <property type="evidence" value="ECO:0007669"/>
    <property type="project" value="InterPro"/>
</dbReference>
<comment type="caution">
    <text evidence="9">The sequence shown here is derived from an EMBL/GenBank/DDBJ whole genome shotgun (WGS) entry which is preliminary data.</text>
</comment>
<dbReference type="InterPro" id="IPR045700">
    <property type="entry name" value="Rab3GAP1"/>
</dbReference>
<dbReference type="SUPFAM" id="SSF56112">
    <property type="entry name" value="Protein kinase-like (PK-like)"/>
    <property type="match status" value="1"/>
</dbReference>
<dbReference type="OrthoDB" id="45035at2759"/>
<dbReference type="SMART" id="SM00220">
    <property type="entry name" value="S_TKc"/>
    <property type="match status" value="1"/>
</dbReference>
<dbReference type="SMART" id="SM00213">
    <property type="entry name" value="UBQ"/>
    <property type="match status" value="2"/>
</dbReference>
<dbReference type="PROSITE" id="PS00108">
    <property type="entry name" value="PROTEIN_KINASE_ST"/>
    <property type="match status" value="1"/>
</dbReference>
<sequence length="2323" mass="242316">MASLASQAPRCLPRDARTPAPSRGCRLSQAAPRSRYAPASTIHPLKGVLRPQQAADAATAAAPEDASIARAEGIVDQVLAVIEGSDGGDNVTAEQRQQVDAWLKDLGEIGEARALRPLADPNIWGNYNVTYVSTGQGQGVQPAGGGLFRGGLGKLLFRTTLLAQSVLQPDVVTNKVAFKLFGFIPGAVGLRGTFVSVPDREGGEDRADTVKVLFEPPVLSLPGDIHIRTGPPSSVVLKTTYVDERVRLGLGSRGSYFVFTRGGDADAAEMDQVGLQQCSTSGKVILFGLVALFMANGAWLLANGSFPPVVRAAGAVQVLLGTALGGICYRGGITQDNEDRPKMLAADVQQDLDAGAAGAASGSAYSSSSADFSCLPTSSTHRPSTQIESQLIQEPSVDAEDDVVTRTLLLPRSTQPDGGAAAGSSDASDGGGDASSGSNTPTACRFESQFEVMGELGRGAFGRALKVRRRHDGATLCVKVLESDSMGAAERRMTRDEVRVLSAMAHPNIVLYHDCFAEGGRTYIIMEFCEEGDLEALLRARRCALLSEGEVMIKFVQLCLALQHVHSKGIIHRDVKTSNVFCTAAGILKLGDFGISKIMQPGKSHARTMVGTPYYFSPELVEDKPYSKKADVWAAGCVLYELATLQRPFRGSSVSAIAVKILRGTYAPLPEQYSPELRELVSALLRRKPDHRPSIDEVLEMDYVRFHMRRYRHHVQAAVEHRKLSYFRSLDMFHLESTCSSYSSGSASSSNNSTGSSSSGGSLAGTCGAAAVATSPGDAPVVVGVAAGPRSRASLLLPGSPQSIYHAGSGLSSLPTAGSEACAINNADLAVAGAPLSTDADCACDSPAPLARYVPTDTPAPSPAHATCEPVLIGRAADSVGELARRAPELLAQVQHLLQRRKSSVLVATSGIEGATQWAQQHPGSLLAASLGSSGSSEGSAEGGEDGASWRRNRRAAVQSCLEELHTQMETKQALVCVLQAASVGSTFAAAIESCVTTWSARTAAAEGQGSLQFQAQLQHRLPFRAEPYTLTLHVAPALAPADAAAAGLLCAPLADSWALRDAPHRVQQWLGVGSFLLLTPPSYSGRVLEEEEAHTLLSAAAVALSHARTPWPLLLPVQDGVRDAYRGVAVTPAAGGEATFKFDSDSLHSSRLAPGLLRLDSQLLLFARHLSAAGAPAAAAACRAAAGTEPDAPPASMAAAAAASGSACALAAEGRRVSLALRHCYALPEAGEEGGSSEDSGSGGRGGGEWDEQAPWRPWAAQADPVGCLELDVVWRYASAADALAALAPADDAVAAVAAVASTADLVAERAPEPSEAAEWRLLALSSTYERDSGQRGLVLRPVVKPRRFLQLQPLDGGAAPAVLGGRLELAADLLPGDSSFFGMLLRLQDSCRWAAQAPALGELAGADWWARRGPGYQPQLAPDWVLQEATRDVFQMAVLPVWPAFPPGTVAWPSSTAGEHACLGKAAPLGSLISRLALHALALGSPRSLSELWSRFVRELRHTYWEQLAPLPRMRLGEAGQPEAQRAAAAATAADWGGEDDAAACDAPPPPNLGCCLLHQKLQLLDLCIHRLRQQAQQQTQQAQQGASLPAEPAAGDKGWGWDSERDEAAAPRHSGSPPTSATSSSSFSSYFSAAGGSGGQSPSPSKNPSKGQLAPAPPGNSADDDDADSKAAPAAAAAAAPAAATAPGEPSQQAAERGANGAAPARKPQGAVGELPGASLHLHPDRPLRVPAVQEPPAQTEDLLAEEQATLQALPAGGGGASALRAQLQGRMLLSDMQAFKAANPGCCLLDFVRWHSPKDCVQAGGGGWQLSKRMAAEGNAWQQLWAAAAALPAARQRPLLDPRLEGERALHFLETLPPAALFSELLAVGYSAAVVLLRTAPVAELPAVRRQVEQLAEVAEAELMQGVAAVAGDVPPASSLQQQRRRQQSVSSLPNGDAVQPGGSEGSDESSEAGSEAANEARARQQHPSWLHSVFINGLGAARYRRLLLLLGCAEQGVVAAHSLLLRLGGGEAAAAIAPSEEQQQGDGSNSGSKFSSFAVATVNALVATALGQLEMQHCTAGGAPAAPAAVAHLPPAHWPAAEALVVQRWEDEPRSAGSRDGSESEPAEWPEPFQREWLLQVHAVPASAGSGGDGSGTHLPQVGAVAAAGCPPAVLQRMYFKALPSERPGEPATMQLLVRNLQGRTITVSAEGSDTVADLKHALEAKDGLPARYQSLVHAGRLLLDGAALADCGLAAGATVQQCSRLLGGKPVKVKILTNHLPCGQEVTIDLEPEATKAEIKRKLAPITGVPVEHQKVMLSGINQIVMGDKRTNVAYTA</sequence>
<dbReference type="Gene3D" id="3.10.20.90">
    <property type="entry name" value="Phosphatidylinositol 3-kinase Catalytic Subunit, Chain A, domain 1"/>
    <property type="match status" value="2"/>
</dbReference>
<feature type="compositionally biased region" description="Low complexity" evidence="6">
    <location>
        <begin position="1697"/>
        <end position="1709"/>
    </location>
</feature>
<feature type="domain" description="Ubiquitin-like" evidence="8">
    <location>
        <begin position="2255"/>
        <end position="2306"/>
    </location>
</feature>
<evidence type="ECO:0000256" key="6">
    <source>
        <dbReference type="SAM" id="MobiDB-lite"/>
    </source>
</evidence>
<keyword evidence="4" id="KW-0343">GTPase activation</keyword>
<dbReference type="SUPFAM" id="SSF54236">
    <property type="entry name" value="Ubiquitin-like"/>
    <property type="match status" value="2"/>
</dbReference>
<dbReference type="Pfam" id="PF00240">
    <property type="entry name" value="ubiquitin"/>
    <property type="match status" value="1"/>
</dbReference>
<dbReference type="InterPro" id="IPR000719">
    <property type="entry name" value="Prot_kinase_dom"/>
</dbReference>
<dbReference type="Pfam" id="PF00069">
    <property type="entry name" value="Pkinase"/>
    <property type="match status" value="1"/>
</dbReference>
<dbReference type="InterPro" id="IPR029071">
    <property type="entry name" value="Ubiquitin-like_domsf"/>
</dbReference>
<feature type="region of interest" description="Disordered" evidence="6">
    <location>
        <begin position="1"/>
        <end position="37"/>
    </location>
</feature>
<feature type="compositionally biased region" description="Low complexity" evidence="6">
    <location>
        <begin position="1522"/>
        <end position="1538"/>
    </location>
</feature>
<feature type="region of interest" description="Disordered" evidence="6">
    <location>
        <begin position="375"/>
        <end position="442"/>
    </location>
</feature>
<dbReference type="PANTHER" id="PTHR21422:SF9">
    <property type="entry name" value="RAB3 GTPASE-ACTIVATING PROTEIN CATALYTIC SUBUNIT"/>
    <property type="match status" value="1"/>
</dbReference>
<dbReference type="PROSITE" id="PS50011">
    <property type="entry name" value="PROTEIN_KINASE_DOM"/>
    <property type="match status" value="1"/>
</dbReference>
<feature type="compositionally biased region" description="Low complexity" evidence="6">
    <location>
        <begin position="929"/>
        <end position="940"/>
    </location>
</feature>
<keyword evidence="5" id="KW-0963">Cytoplasm</keyword>
<keyword evidence="10" id="KW-1185">Reference proteome</keyword>
<feature type="compositionally biased region" description="Low complexity" evidence="6">
    <location>
        <begin position="1617"/>
        <end position="1657"/>
    </location>
</feature>
<dbReference type="InterPro" id="IPR000626">
    <property type="entry name" value="Ubiquitin-like_dom"/>
</dbReference>
<evidence type="ECO:0000259" key="8">
    <source>
        <dbReference type="PROSITE" id="PS50053"/>
    </source>
</evidence>
<dbReference type="EMBL" id="LHPF02000046">
    <property type="protein sequence ID" value="PSC67867.1"/>
    <property type="molecule type" value="Genomic_DNA"/>
</dbReference>
<dbReference type="Gene3D" id="1.10.510.10">
    <property type="entry name" value="Transferase(Phosphotransferase) domain 1"/>
    <property type="match status" value="1"/>
</dbReference>
<reference evidence="9 10" key="1">
    <citation type="journal article" date="2018" name="Plant J.">
        <title>Genome sequences of Chlorella sorokiniana UTEX 1602 and Micractinium conductrix SAG 241.80: implications to maltose excretion by a green alga.</title>
        <authorList>
            <person name="Arriola M.B."/>
            <person name="Velmurugan N."/>
            <person name="Zhang Y."/>
            <person name="Plunkett M.H."/>
            <person name="Hondzo H."/>
            <person name="Barney B.M."/>
        </authorList>
    </citation>
    <scope>NUCLEOTIDE SEQUENCE [LARGE SCALE GENOMIC DNA]</scope>
    <source>
        <strain evidence="9 10">SAG 241.80</strain>
    </source>
</reference>
<feature type="region of interest" description="Disordered" evidence="6">
    <location>
        <begin position="1522"/>
        <end position="1547"/>
    </location>
</feature>
<feature type="compositionally biased region" description="Polar residues" evidence="6">
    <location>
        <begin position="375"/>
        <end position="393"/>
    </location>
</feature>
<dbReference type="GO" id="GO:0005096">
    <property type="term" value="F:GTPase activator activity"/>
    <property type="evidence" value="ECO:0007669"/>
    <property type="project" value="UniProtKB-KW"/>
</dbReference>
<dbReference type="InterPro" id="IPR011009">
    <property type="entry name" value="Kinase-like_dom_sf"/>
</dbReference>
<comment type="subcellular location">
    <subcellularLocation>
        <location evidence="1">Cytoplasm</location>
    </subcellularLocation>
</comment>
<protein>
    <recommendedName>
        <fullName evidence="3">Rab3 GTPase-activating protein catalytic subunit</fullName>
    </recommendedName>
</protein>
<dbReference type="InterPro" id="IPR026147">
    <property type="entry name" value="Rab3GAP1_conserved"/>
</dbReference>
<feature type="compositionally biased region" description="Low complexity" evidence="6">
    <location>
        <begin position="1673"/>
        <end position="1690"/>
    </location>
</feature>
<evidence type="ECO:0000256" key="1">
    <source>
        <dbReference type="ARBA" id="ARBA00004496"/>
    </source>
</evidence>
<feature type="region of interest" description="Disordered" evidence="6">
    <location>
        <begin position="1231"/>
        <end position="1254"/>
    </location>
</feature>
<feature type="domain" description="Ubiquitin-like" evidence="8">
    <location>
        <begin position="2179"/>
        <end position="2254"/>
    </location>
</feature>
<evidence type="ECO:0000313" key="9">
    <source>
        <dbReference type="EMBL" id="PSC67867.1"/>
    </source>
</evidence>
<evidence type="ECO:0000313" key="10">
    <source>
        <dbReference type="Proteomes" id="UP000239649"/>
    </source>
</evidence>
<feature type="domain" description="Protein kinase" evidence="7">
    <location>
        <begin position="450"/>
        <end position="704"/>
    </location>
</feature>
<dbReference type="Pfam" id="PF13890">
    <property type="entry name" value="Rab3-GTPase_cat"/>
    <property type="match status" value="1"/>
</dbReference>
<dbReference type="PROSITE" id="PS50053">
    <property type="entry name" value="UBIQUITIN_2"/>
    <property type="match status" value="2"/>
</dbReference>
<dbReference type="CDD" id="cd08215">
    <property type="entry name" value="STKc_Nek"/>
    <property type="match status" value="1"/>
</dbReference>
<organism evidence="9 10">
    <name type="scientific">Micractinium conductrix</name>
    <dbReference type="NCBI Taxonomy" id="554055"/>
    <lineage>
        <taxon>Eukaryota</taxon>
        <taxon>Viridiplantae</taxon>
        <taxon>Chlorophyta</taxon>
        <taxon>core chlorophytes</taxon>
        <taxon>Trebouxiophyceae</taxon>
        <taxon>Chlorellales</taxon>
        <taxon>Chlorellaceae</taxon>
        <taxon>Chlorella clade</taxon>
        <taxon>Micractinium</taxon>
    </lineage>
</organism>
<feature type="region of interest" description="Disordered" evidence="6">
    <location>
        <begin position="929"/>
        <end position="951"/>
    </location>
</feature>
<evidence type="ECO:0000256" key="5">
    <source>
        <dbReference type="ARBA" id="ARBA00022490"/>
    </source>
</evidence>
<dbReference type="GO" id="GO:0004672">
    <property type="term" value="F:protein kinase activity"/>
    <property type="evidence" value="ECO:0007669"/>
    <property type="project" value="InterPro"/>
</dbReference>
<dbReference type="GO" id="GO:0005737">
    <property type="term" value="C:cytoplasm"/>
    <property type="evidence" value="ECO:0007669"/>
    <property type="project" value="UniProtKB-SubCell"/>
</dbReference>
<evidence type="ECO:0000256" key="4">
    <source>
        <dbReference type="ARBA" id="ARBA00022468"/>
    </source>
</evidence>
<feature type="region of interest" description="Disordered" evidence="6">
    <location>
        <begin position="1919"/>
        <end position="1969"/>
    </location>
</feature>
<feature type="region of interest" description="Disordered" evidence="6">
    <location>
        <begin position="1581"/>
        <end position="1727"/>
    </location>
</feature>
<evidence type="ECO:0000256" key="2">
    <source>
        <dbReference type="ARBA" id="ARBA00008856"/>
    </source>
</evidence>
<dbReference type="PANTHER" id="PTHR21422">
    <property type="entry name" value="RAB3 GTPASE-ACTIVATING PROTEIN CATALYTIC SUBUNIT"/>
    <property type="match status" value="1"/>
</dbReference>